<reference evidence="2" key="1">
    <citation type="journal article" date="2023" name="Nat. Commun.">
        <title>Diploid and tetraploid genomes of Acorus and the evolution of monocots.</title>
        <authorList>
            <person name="Ma L."/>
            <person name="Liu K.W."/>
            <person name="Li Z."/>
            <person name="Hsiao Y.Y."/>
            <person name="Qi Y."/>
            <person name="Fu T."/>
            <person name="Tang G.D."/>
            <person name="Zhang D."/>
            <person name="Sun W.H."/>
            <person name="Liu D.K."/>
            <person name="Li Y."/>
            <person name="Chen G.Z."/>
            <person name="Liu X.D."/>
            <person name="Liao X.Y."/>
            <person name="Jiang Y.T."/>
            <person name="Yu X."/>
            <person name="Hao Y."/>
            <person name="Huang J."/>
            <person name="Zhao X.W."/>
            <person name="Ke S."/>
            <person name="Chen Y.Y."/>
            <person name="Wu W.L."/>
            <person name="Hsu J.L."/>
            <person name="Lin Y.F."/>
            <person name="Huang M.D."/>
            <person name="Li C.Y."/>
            <person name="Huang L."/>
            <person name="Wang Z.W."/>
            <person name="Zhao X."/>
            <person name="Zhong W.Y."/>
            <person name="Peng D.H."/>
            <person name="Ahmad S."/>
            <person name="Lan S."/>
            <person name="Zhang J.S."/>
            <person name="Tsai W.C."/>
            <person name="Van de Peer Y."/>
            <person name="Liu Z.J."/>
        </authorList>
    </citation>
    <scope>NUCLEOTIDE SEQUENCE</scope>
    <source>
        <strain evidence="2">CP</strain>
    </source>
</reference>
<proteinExistence type="predicted"/>
<dbReference type="Pfam" id="PF13966">
    <property type="entry name" value="zf-RVT"/>
    <property type="match status" value="1"/>
</dbReference>
<gene>
    <name evidence="2" type="ORF">QJS10_CPA05g01729</name>
</gene>
<reference evidence="2" key="2">
    <citation type="submission" date="2023-06" db="EMBL/GenBank/DDBJ databases">
        <authorList>
            <person name="Ma L."/>
            <person name="Liu K.-W."/>
            <person name="Li Z."/>
            <person name="Hsiao Y.-Y."/>
            <person name="Qi Y."/>
            <person name="Fu T."/>
            <person name="Tang G."/>
            <person name="Zhang D."/>
            <person name="Sun W.-H."/>
            <person name="Liu D.-K."/>
            <person name="Li Y."/>
            <person name="Chen G.-Z."/>
            <person name="Liu X.-D."/>
            <person name="Liao X.-Y."/>
            <person name="Jiang Y.-T."/>
            <person name="Yu X."/>
            <person name="Hao Y."/>
            <person name="Huang J."/>
            <person name="Zhao X.-W."/>
            <person name="Ke S."/>
            <person name="Chen Y.-Y."/>
            <person name="Wu W.-L."/>
            <person name="Hsu J.-L."/>
            <person name="Lin Y.-F."/>
            <person name="Huang M.-D."/>
            <person name="Li C.-Y."/>
            <person name="Huang L."/>
            <person name="Wang Z.-W."/>
            <person name="Zhao X."/>
            <person name="Zhong W.-Y."/>
            <person name="Peng D.-H."/>
            <person name="Ahmad S."/>
            <person name="Lan S."/>
            <person name="Zhang J.-S."/>
            <person name="Tsai W.-C."/>
            <person name="Van De Peer Y."/>
            <person name="Liu Z.-J."/>
        </authorList>
    </citation>
    <scope>NUCLEOTIDE SEQUENCE</scope>
    <source>
        <strain evidence="2">CP</strain>
        <tissue evidence="2">Leaves</tissue>
    </source>
</reference>
<dbReference type="AlphaFoldDB" id="A0AAV9EUQ1"/>
<name>A0AAV9EUQ1_ACOCL</name>
<accession>A0AAV9EUQ1</accession>
<keyword evidence="3" id="KW-1185">Reference proteome</keyword>
<dbReference type="EMBL" id="JAUJYO010000005">
    <property type="protein sequence ID" value="KAK1316518.1"/>
    <property type="molecule type" value="Genomic_DNA"/>
</dbReference>
<comment type="caution">
    <text evidence="2">The sequence shown here is derived from an EMBL/GenBank/DDBJ whole genome shotgun (WGS) entry which is preliminary data.</text>
</comment>
<sequence>MEESIKDYRLADMFEEGEWRLDKLRSIEFWVQQIINHPPIRPQLERSTRWCWMESVGEIPKPREVYLHLTRIPPSPIAWIWKRILKLPVYPKVQMFLWQLWRDRLPARVLFDSFGLHMDILCLLCRMEMETSAHLFTRCQFAAEYWMKASVRILPSQSIWLAGSWVEDFADSTWINNKKSEEKLVTNINGSNVVIDASDASVQLGSSEAEADFVILRINPLQVLGADASNVINLLDSGAAGPIHLGSCGENPKYDIAGSAISVFESIARGCMGPEELARFARSSKSNGVTSRGKTTLHHRFSLPHLRECVPQVIGRKHHSCPSYSRTDEPPYAQRLCISSTPLAHGNLCANDWSRDN</sequence>
<evidence type="ECO:0000259" key="1">
    <source>
        <dbReference type="Pfam" id="PF13966"/>
    </source>
</evidence>
<evidence type="ECO:0000313" key="3">
    <source>
        <dbReference type="Proteomes" id="UP001180020"/>
    </source>
</evidence>
<dbReference type="InterPro" id="IPR026960">
    <property type="entry name" value="RVT-Znf"/>
</dbReference>
<feature type="domain" description="Reverse transcriptase zinc-binding" evidence="1">
    <location>
        <begin position="78"/>
        <end position="146"/>
    </location>
</feature>
<protein>
    <recommendedName>
        <fullName evidence="1">Reverse transcriptase zinc-binding domain-containing protein</fullName>
    </recommendedName>
</protein>
<evidence type="ECO:0000313" key="2">
    <source>
        <dbReference type="EMBL" id="KAK1316518.1"/>
    </source>
</evidence>
<organism evidence="2 3">
    <name type="scientific">Acorus calamus</name>
    <name type="common">Sweet flag</name>
    <dbReference type="NCBI Taxonomy" id="4465"/>
    <lineage>
        <taxon>Eukaryota</taxon>
        <taxon>Viridiplantae</taxon>
        <taxon>Streptophyta</taxon>
        <taxon>Embryophyta</taxon>
        <taxon>Tracheophyta</taxon>
        <taxon>Spermatophyta</taxon>
        <taxon>Magnoliopsida</taxon>
        <taxon>Liliopsida</taxon>
        <taxon>Acoraceae</taxon>
        <taxon>Acorus</taxon>
    </lineage>
</organism>
<dbReference type="Proteomes" id="UP001180020">
    <property type="component" value="Unassembled WGS sequence"/>
</dbReference>